<feature type="domain" description="DUF7487" evidence="1">
    <location>
        <begin position="261"/>
        <end position="389"/>
    </location>
</feature>
<dbReference type="EMBL" id="OR343189">
    <property type="protein sequence ID" value="WNL50461.1"/>
    <property type="molecule type" value="Genomic_DNA"/>
</dbReference>
<evidence type="ECO:0000259" key="1">
    <source>
        <dbReference type="Pfam" id="PF24308"/>
    </source>
</evidence>
<protein>
    <submittedName>
        <fullName evidence="2">Zinc ribbon containing protein</fullName>
    </submittedName>
</protein>
<name>A0AA96IYQ2_9VIRU</name>
<dbReference type="Pfam" id="PF24308">
    <property type="entry name" value="DUF7487"/>
    <property type="match status" value="1"/>
</dbReference>
<dbReference type="InterPro" id="IPR055910">
    <property type="entry name" value="DUF7487"/>
</dbReference>
<reference evidence="2" key="1">
    <citation type="submission" date="2023-07" db="EMBL/GenBank/DDBJ databases">
        <authorList>
            <person name="Xia Y."/>
        </authorList>
    </citation>
    <scope>NUCLEOTIDE SEQUENCE</scope>
    <source>
        <strain evidence="2">E</strain>
    </source>
</reference>
<sequence length="409" mass="48298">MSQQEFFVSKPWKFACETCGKETVKKGRNFLILPFCKSCVSATARIASQKGREKPRTKQEYLKEREVQHQERKAFFALYGFELLSPSSEYQGVYSELSALCPNKHTIKIKWNNFLGDIKKKKGCCAQCFFEKRKKPWEEIVAKFQEKNCEILLEEKDYRGNKQDILFRCFCGREATVRLGNVNGSWIGCLHCSKQRERVPWENVKEIFREANCELLSEEREYKHNKSRLLTVCSCEFEGNTFEVCLKHLKKGKRCAKCTLQRRENTCMQIYGVRNPSQNDEIISKIKRKSYMTKEFVLPNSEKVWFLQGYEHFCIRDLVLVEGFDEEEIFTGKSVPKIFYENEGKTRKFYPDIFIPRLNKIIEVKSEWTMWKDKQKNMDKMKATKEAGFDIEFRIYSSKGKLLETLEAE</sequence>
<proteinExistence type="predicted"/>
<gene>
    <name evidence="2" type="ORF">MarDSR_422</name>
</gene>
<organism evidence="2">
    <name type="scientific">Marseillevirus sp</name>
    <dbReference type="NCBI Taxonomy" id="2809551"/>
    <lineage>
        <taxon>Viruses</taxon>
        <taxon>Varidnaviria</taxon>
        <taxon>Bamfordvirae</taxon>
        <taxon>Nucleocytoviricota</taxon>
        <taxon>Megaviricetes</taxon>
        <taxon>Pimascovirales</taxon>
        <taxon>Pimascovirales incertae sedis</taxon>
        <taxon>Marseilleviridae</taxon>
        <taxon>Marseillevirus</taxon>
    </lineage>
</organism>
<evidence type="ECO:0000313" key="2">
    <source>
        <dbReference type="EMBL" id="WNL50461.1"/>
    </source>
</evidence>
<accession>A0AA96IYQ2</accession>